<organism evidence="1 2">
    <name type="scientific">Nitratidesulfovibrio oxamicus</name>
    <dbReference type="NCBI Taxonomy" id="32016"/>
    <lineage>
        <taxon>Bacteria</taxon>
        <taxon>Pseudomonadati</taxon>
        <taxon>Thermodesulfobacteriota</taxon>
        <taxon>Desulfovibrionia</taxon>
        <taxon>Desulfovibrionales</taxon>
        <taxon>Desulfovibrionaceae</taxon>
        <taxon>Nitratidesulfovibrio</taxon>
    </lineage>
</organism>
<accession>A0ABS0J8F8</accession>
<keyword evidence="2" id="KW-1185">Reference proteome</keyword>
<name>A0ABS0J8F8_9BACT</name>
<gene>
    <name evidence="1" type="ORF">FVW20_17540</name>
</gene>
<protein>
    <submittedName>
        <fullName evidence="1">Uncharacterized protein</fullName>
    </submittedName>
</protein>
<dbReference type="Proteomes" id="UP001194469">
    <property type="component" value="Unassembled WGS sequence"/>
</dbReference>
<evidence type="ECO:0000313" key="1">
    <source>
        <dbReference type="EMBL" id="MBG3878755.1"/>
    </source>
</evidence>
<dbReference type="EMBL" id="VRYY01000710">
    <property type="protein sequence ID" value="MBG3878755.1"/>
    <property type="molecule type" value="Genomic_DNA"/>
</dbReference>
<evidence type="ECO:0000313" key="2">
    <source>
        <dbReference type="Proteomes" id="UP001194469"/>
    </source>
</evidence>
<comment type="caution">
    <text evidence="1">The sequence shown here is derived from an EMBL/GenBank/DDBJ whole genome shotgun (WGS) entry which is preliminary data.</text>
</comment>
<dbReference type="RefSeq" id="WP_012612680.1">
    <property type="nucleotide sequence ID" value="NZ_VRYY01000710.1"/>
</dbReference>
<sequence>MQDDLGLYYYPDPNDKRTRVYVRSSGGSVEFRLWRADRPEVWERHEWVPLEIIRHAAGMYRDMGRETDPLKLYDESVARALLKAN</sequence>
<proteinExistence type="predicted"/>
<reference evidence="1 2" key="1">
    <citation type="submission" date="2019-08" db="EMBL/GenBank/DDBJ databases">
        <authorList>
            <person name="Luo N."/>
        </authorList>
    </citation>
    <scope>NUCLEOTIDE SEQUENCE [LARGE SCALE GENOMIC DNA]</scope>
    <source>
        <strain evidence="1 2">NCIMB 9442</strain>
    </source>
</reference>